<keyword evidence="2" id="KW-0812">Transmembrane</keyword>
<evidence type="ECO:0000313" key="5">
    <source>
        <dbReference type="Proteomes" id="UP000268844"/>
    </source>
</evidence>
<dbReference type="InterPro" id="IPR050469">
    <property type="entry name" value="Diguanylate_Cyclase"/>
</dbReference>
<keyword evidence="2" id="KW-0472">Membrane</keyword>
<accession>A0A3S5D3L1</accession>
<keyword evidence="2" id="KW-1133">Transmembrane helix</keyword>
<evidence type="ECO:0000313" key="4">
    <source>
        <dbReference type="EMBL" id="VDS05962.1"/>
    </source>
</evidence>
<feature type="transmembrane region" description="Helical" evidence="2">
    <location>
        <begin position="149"/>
        <end position="167"/>
    </location>
</feature>
<dbReference type="PROSITE" id="PS50887">
    <property type="entry name" value="GGDEF"/>
    <property type="match status" value="1"/>
</dbReference>
<proteinExistence type="predicted"/>
<evidence type="ECO:0000256" key="2">
    <source>
        <dbReference type="SAM" id="Phobius"/>
    </source>
</evidence>
<dbReference type="GO" id="GO:0043709">
    <property type="term" value="P:cell adhesion involved in single-species biofilm formation"/>
    <property type="evidence" value="ECO:0007669"/>
    <property type="project" value="TreeGrafter"/>
</dbReference>
<keyword evidence="4" id="KW-0548">Nucleotidyltransferase</keyword>
<dbReference type="Pfam" id="PF00990">
    <property type="entry name" value="GGDEF"/>
    <property type="match status" value="1"/>
</dbReference>
<dbReference type="CDD" id="cd01949">
    <property type="entry name" value="GGDEF"/>
    <property type="match status" value="1"/>
</dbReference>
<dbReference type="RefSeq" id="WP_126151484.1">
    <property type="nucleotide sequence ID" value="NZ_JBHTMH010000001.1"/>
</dbReference>
<dbReference type="PANTHER" id="PTHR45138">
    <property type="entry name" value="REGULATORY COMPONENTS OF SENSORY TRANSDUCTION SYSTEM"/>
    <property type="match status" value="1"/>
</dbReference>
<feature type="transmembrane region" description="Helical" evidence="2">
    <location>
        <begin position="187"/>
        <end position="211"/>
    </location>
</feature>
<dbReference type="SMART" id="SM00267">
    <property type="entry name" value="GGDEF"/>
    <property type="match status" value="1"/>
</dbReference>
<reference evidence="4 5" key="1">
    <citation type="submission" date="2018-12" db="EMBL/GenBank/DDBJ databases">
        <authorList>
            <person name="Criscuolo A."/>
        </authorList>
    </citation>
    <scope>NUCLEOTIDE SEQUENCE [LARGE SCALE GENOMIC DNA]</scope>
    <source>
        <strain evidence="4">ACIP1116281</strain>
    </source>
</reference>
<dbReference type="SUPFAM" id="SSF55073">
    <property type="entry name" value="Nucleotide cyclase"/>
    <property type="match status" value="1"/>
</dbReference>
<dbReference type="PANTHER" id="PTHR45138:SF24">
    <property type="entry name" value="DIGUANYLATE CYCLASE DGCC-RELATED"/>
    <property type="match status" value="1"/>
</dbReference>
<dbReference type="GO" id="GO:0052621">
    <property type="term" value="F:diguanylate cyclase activity"/>
    <property type="evidence" value="ECO:0007669"/>
    <property type="project" value="UniProtKB-EC"/>
</dbReference>
<dbReference type="Gene3D" id="3.30.70.270">
    <property type="match status" value="1"/>
</dbReference>
<feature type="transmembrane region" description="Helical" evidence="2">
    <location>
        <begin position="6"/>
        <end position="26"/>
    </location>
</feature>
<feature type="domain" description="GGDEF" evidence="3">
    <location>
        <begin position="247"/>
        <end position="378"/>
    </location>
</feature>
<dbReference type="GO" id="GO:1902201">
    <property type="term" value="P:negative regulation of bacterial-type flagellum-dependent cell motility"/>
    <property type="evidence" value="ECO:0007669"/>
    <property type="project" value="TreeGrafter"/>
</dbReference>
<dbReference type="InterPro" id="IPR029787">
    <property type="entry name" value="Nucleotide_cyclase"/>
</dbReference>
<feature type="transmembrane region" description="Helical" evidence="2">
    <location>
        <begin position="33"/>
        <end position="55"/>
    </location>
</feature>
<dbReference type="EC" id="2.7.7.65" evidence="1"/>
<dbReference type="Proteomes" id="UP000268844">
    <property type="component" value="Unassembled WGS sequence"/>
</dbReference>
<dbReference type="EMBL" id="UZWD01000038">
    <property type="protein sequence ID" value="VDS05962.1"/>
    <property type="molecule type" value="Genomic_DNA"/>
</dbReference>
<sequence length="389" mass="42532">MVQQFFAVMNPLLSLLLAGAFATLALRWTSQRHLGLISVAFALTSIAFWATAYGIGPNADFSRYVANVGFFSAVTLACVCTIMRAGLRVPVPMYIVLVALTVAGFAWFEVVMPSTLGRIYVMAIGFNAISLVTLVHLRRKPNWALADYMIAAAVCFGMLLSIVRPILAHLHVLDIGAEGTFLQSTYWATVVAFTPILSVGVGFVFLAAIALDIYEQVKTEANHDYLTGLLNRRGFETLVESDLTTAKKPALLIADIDDFKKVNDTYGHQTGDAVIRHVAEILAHHGQALYAARIGGEEFALYYSDMERPPLRAIADDIRLALAQSDGSGPPVEKMVTLSIGLHWRDTGEGLAQMLHRADQALYRAKRAGKDRVENSAIQLHSIRPQARA</sequence>
<keyword evidence="4" id="KW-0808">Transferase</keyword>
<dbReference type="NCBIfam" id="TIGR00254">
    <property type="entry name" value="GGDEF"/>
    <property type="match status" value="1"/>
</dbReference>
<keyword evidence="5" id="KW-1185">Reference proteome</keyword>
<dbReference type="AlphaFoldDB" id="A0A3S5D3L1"/>
<evidence type="ECO:0000256" key="1">
    <source>
        <dbReference type="ARBA" id="ARBA00012528"/>
    </source>
</evidence>
<gene>
    <name evidence="4" type="primary">ydaM_5</name>
    <name evidence="4" type="ORF">DEVEQU_03109</name>
</gene>
<name>A0A3S5D3L1_9HYPH</name>
<dbReference type="GO" id="GO:0005886">
    <property type="term" value="C:plasma membrane"/>
    <property type="evidence" value="ECO:0007669"/>
    <property type="project" value="TreeGrafter"/>
</dbReference>
<dbReference type="InterPro" id="IPR043128">
    <property type="entry name" value="Rev_trsase/Diguanyl_cyclase"/>
</dbReference>
<dbReference type="InterPro" id="IPR000160">
    <property type="entry name" value="GGDEF_dom"/>
</dbReference>
<feature type="transmembrane region" description="Helical" evidence="2">
    <location>
        <begin position="94"/>
        <end position="113"/>
    </location>
</feature>
<feature type="transmembrane region" description="Helical" evidence="2">
    <location>
        <begin position="119"/>
        <end position="137"/>
    </location>
</feature>
<organism evidence="4 5">
    <name type="scientific">Devosia equisanguinis</name>
    <dbReference type="NCBI Taxonomy" id="2490941"/>
    <lineage>
        <taxon>Bacteria</taxon>
        <taxon>Pseudomonadati</taxon>
        <taxon>Pseudomonadota</taxon>
        <taxon>Alphaproteobacteria</taxon>
        <taxon>Hyphomicrobiales</taxon>
        <taxon>Devosiaceae</taxon>
        <taxon>Devosia</taxon>
    </lineage>
</organism>
<dbReference type="OrthoDB" id="9812260at2"/>
<feature type="transmembrane region" description="Helical" evidence="2">
    <location>
        <begin position="61"/>
        <end position="82"/>
    </location>
</feature>
<evidence type="ECO:0000259" key="3">
    <source>
        <dbReference type="PROSITE" id="PS50887"/>
    </source>
</evidence>
<protein>
    <recommendedName>
        <fullName evidence="1">diguanylate cyclase</fullName>
        <ecNumber evidence="1">2.7.7.65</ecNumber>
    </recommendedName>
</protein>